<evidence type="ECO:0000313" key="4">
    <source>
        <dbReference type="EMBL" id="GAA3855540.1"/>
    </source>
</evidence>
<keyword evidence="1" id="KW-0378">Hydrolase</keyword>
<sequence>MSAAELPRTLMYLGAPGATAAGAALPVRGADTAGQPEPAPSTAEQPVPPVRLAPPDRSPSSSTPGFRKAHAMAPTTLDPRTALVVIDLQNGIAAMPVQPHSGPEVVARTAELADAFRARDLPVVLVRVSFAADGSDAVPGRTEQQRGARSFPEGWDLVVDELSGHPGDIQVTKRNWGAFHGTGLDVQLRRRGVTQIVLTGIATSIGVESTARAAYEHGYHVTLATDAMADADPEAHRGSVERIFPRLGETGTTTEILELLAKTHAV</sequence>
<feature type="domain" description="Isochorismatase-like" evidence="3">
    <location>
        <begin position="81"/>
        <end position="254"/>
    </location>
</feature>
<evidence type="ECO:0000256" key="2">
    <source>
        <dbReference type="SAM" id="MobiDB-lite"/>
    </source>
</evidence>
<comment type="caution">
    <text evidence="4">The sequence shown here is derived from an EMBL/GenBank/DDBJ whole genome shotgun (WGS) entry which is preliminary data.</text>
</comment>
<evidence type="ECO:0000259" key="3">
    <source>
        <dbReference type="Pfam" id="PF00857"/>
    </source>
</evidence>
<evidence type="ECO:0000256" key="1">
    <source>
        <dbReference type="ARBA" id="ARBA00022801"/>
    </source>
</evidence>
<accession>A0ABP7JUR3</accession>
<name>A0ABP7JUR3_9ACTN</name>
<dbReference type="InterPro" id="IPR036380">
    <property type="entry name" value="Isochorismatase-like_sf"/>
</dbReference>
<dbReference type="Pfam" id="PF00857">
    <property type="entry name" value="Isochorismatase"/>
    <property type="match status" value="1"/>
</dbReference>
<dbReference type="Proteomes" id="UP001501563">
    <property type="component" value="Unassembled WGS sequence"/>
</dbReference>
<gene>
    <name evidence="4" type="ORF">GCM10022207_18590</name>
</gene>
<dbReference type="InterPro" id="IPR000868">
    <property type="entry name" value="Isochorismatase-like_dom"/>
</dbReference>
<dbReference type="NCBIfam" id="NF008517">
    <property type="entry name" value="PRK11440.1"/>
    <property type="match status" value="1"/>
</dbReference>
<dbReference type="EMBL" id="BAAAZA010000004">
    <property type="protein sequence ID" value="GAA3855540.1"/>
    <property type="molecule type" value="Genomic_DNA"/>
</dbReference>
<proteinExistence type="predicted"/>
<dbReference type="InterPro" id="IPR050272">
    <property type="entry name" value="Isochorismatase-like_hydrls"/>
</dbReference>
<dbReference type="SUPFAM" id="SSF52499">
    <property type="entry name" value="Isochorismatase-like hydrolases"/>
    <property type="match status" value="1"/>
</dbReference>
<evidence type="ECO:0000313" key="5">
    <source>
        <dbReference type="Proteomes" id="UP001501563"/>
    </source>
</evidence>
<protein>
    <recommendedName>
        <fullName evidence="3">Isochorismatase-like domain-containing protein</fullName>
    </recommendedName>
</protein>
<dbReference type="PANTHER" id="PTHR43540:SF7">
    <property type="entry name" value="ISOCHORISMATASE FAMILY PROTEIN YECD"/>
    <property type="match status" value="1"/>
</dbReference>
<reference evidence="5" key="1">
    <citation type="journal article" date="2019" name="Int. J. Syst. Evol. Microbiol.">
        <title>The Global Catalogue of Microorganisms (GCM) 10K type strain sequencing project: providing services to taxonomists for standard genome sequencing and annotation.</title>
        <authorList>
            <consortium name="The Broad Institute Genomics Platform"/>
            <consortium name="The Broad Institute Genome Sequencing Center for Infectious Disease"/>
            <person name="Wu L."/>
            <person name="Ma J."/>
        </authorList>
    </citation>
    <scope>NUCLEOTIDE SEQUENCE [LARGE SCALE GENOMIC DNA]</scope>
    <source>
        <strain evidence="5">JCM 16578</strain>
    </source>
</reference>
<keyword evidence="5" id="KW-1185">Reference proteome</keyword>
<dbReference type="PANTHER" id="PTHR43540">
    <property type="entry name" value="PEROXYUREIDOACRYLATE/UREIDOACRYLATE AMIDOHYDROLASE-RELATED"/>
    <property type="match status" value="1"/>
</dbReference>
<dbReference type="CDD" id="cd00431">
    <property type="entry name" value="cysteine_hydrolases"/>
    <property type="match status" value="1"/>
</dbReference>
<organism evidence="4 5">
    <name type="scientific">Streptomyces lannensis</name>
    <dbReference type="NCBI Taxonomy" id="766498"/>
    <lineage>
        <taxon>Bacteria</taxon>
        <taxon>Bacillati</taxon>
        <taxon>Actinomycetota</taxon>
        <taxon>Actinomycetes</taxon>
        <taxon>Kitasatosporales</taxon>
        <taxon>Streptomycetaceae</taxon>
        <taxon>Streptomyces</taxon>
    </lineage>
</organism>
<dbReference type="Gene3D" id="3.40.50.850">
    <property type="entry name" value="Isochorismatase-like"/>
    <property type="match status" value="1"/>
</dbReference>
<feature type="region of interest" description="Disordered" evidence="2">
    <location>
        <begin position="26"/>
        <end position="74"/>
    </location>
</feature>